<dbReference type="GO" id="GO:0005975">
    <property type="term" value="P:carbohydrate metabolic process"/>
    <property type="evidence" value="ECO:0007669"/>
    <property type="project" value="InterPro"/>
</dbReference>
<dbReference type="Gene3D" id="2.60.120.560">
    <property type="entry name" value="Exo-inulinase, domain 1"/>
    <property type="match status" value="1"/>
</dbReference>
<dbReference type="Pfam" id="PF08244">
    <property type="entry name" value="Glyco_hydro_32C"/>
    <property type="match status" value="1"/>
</dbReference>
<dbReference type="Gene3D" id="2.115.10.20">
    <property type="entry name" value="Glycosyl hydrolase domain, family 43"/>
    <property type="match status" value="1"/>
</dbReference>
<dbReference type="InterPro" id="IPR023296">
    <property type="entry name" value="Glyco_hydro_beta-prop_sf"/>
</dbReference>
<proteinExistence type="inferred from homology"/>
<name>A0A6J0PFN1_ELAGV</name>
<dbReference type="SMART" id="SM00640">
    <property type="entry name" value="Glyco_32"/>
    <property type="match status" value="1"/>
</dbReference>
<evidence type="ECO:0000256" key="6">
    <source>
        <dbReference type="SAM" id="SignalP"/>
    </source>
</evidence>
<feature type="chain" id="PRO_5027098036" evidence="6">
    <location>
        <begin position="19"/>
        <end position="576"/>
    </location>
</feature>
<dbReference type="CDD" id="cd18624">
    <property type="entry name" value="GH32_Fruct1-like"/>
    <property type="match status" value="1"/>
</dbReference>
<keyword evidence="6" id="KW-0732">Signal</keyword>
<feature type="signal peptide" evidence="6">
    <location>
        <begin position="1"/>
        <end position="18"/>
    </location>
</feature>
<dbReference type="InterPro" id="IPR001362">
    <property type="entry name" value="Glyco_hydro_32"/>
</dbReference>
<dbReference type="RefSeq" id="XP_019704321.1">
    <property type="nucleotide sequence ID" value="XM_019848762.2"/>
</dbReference>
<accession>A0A6J0PFN1</accession>
<gene>
    <name evidence="10" type="primary">LOC105038260</name>
</gene>
<dbReference type="InterPro" id="IPR018053">
    <property type="entry name" value="Glyco_hydro_32_AS"/>
</dbReference>
<comment type="similarity">
    <text evidence="1 5">Belongs to the glycosyl hydrolase 32 family.</text>
</comment>
<dbReference type="FunFam" id="2.60.120.560:FF:000002">
    <property type="entry name" value="Beta-fructofuranosidase, insoluble isoenzyme CWINV1"/>
    <property type="match status" value="1"/>
</dbReference>
<evidence type="ECO:0000256" key="5">
    <source>
        <dbReference type="RuleBase" id="RU362110"/>
    </source>
</evidence>
<dbReference type="InParanoid" id="A0A6J0PFN1"/>
<keyword evidence="3" id="KW-0325">Glycoprotein</keyword>
<dbReference type="PANTHER" id="PTHR31953">
    <property type="entry name" value="BETA-FRUCTOFURANOSIDASE, INSOLUBLE ISOENZYME CWINV1-RELATED"/>
    <property type="match status" value="1"/>
</dbReference>
<dbReference type="Pfam" id="PF00251">
    <property type="entry name" value="Glyco_hydro_32N"/>
    <property type="match status" value="1"/>
</dbReference>
<dbReference type="InterPro" id="IPR050551">
    <property type="entry name" value="Fructan_Metab_Enzymes"/>
</dbReference>
<dbReference type="InterPro" id="IPR013148">
    <property type="entry name" value="Glyco_hydro_32_N"/>
</dbReference>
<dbReference type="InterPro" id="IPR013320">
    <property type="entry name" value="ConA-like_dom_sf"/>
</dbReference>
<evidence type="ECO:0000256" key="1">
    <source>
        <dbReference type="ARBA" id="ARBA00009902"/>
    </source>
</evidence>
<reference evidence="10" key="1">
    <citation type="submission" date="2025-08" db="UniProtKB">
        <authorList>
            <consortium name="RefSeq"/>
        </authorList>
    </citation>
    <scope>IDENTIFICATION</scope>
</reference>
<dbReference type="OrthoDB" id="202537at2759"/>
<evidence type="ECO:0000259" key="8">
    <source>
        <dbReference type="Pfam" id="PF08244"/>
    </source>
</evidence>
<protein>
    <submittedName>
        <fullName evidence="10">Beta-fructofuranosidase, insoluble isoenzyme 4</fullName>
    </submittedName>
</protein>
<dbReference type="GO" id="GO:0004553">
    <property type="term" value="F:hydrolase activity, hydrolyzing O-glycosyl compounds"/>
    <property type="evidence" value="ECO:0007669"/>
    <property type="project" value="InterPro"/>
</dbReference>
<dbReference type="PROSITE" id="PS00609">
    <property type="entry name" value="GLYCOSYL_HYDROL_F32"/>
    <property type="match status" value="1"/>
</dbReference>
<dbReference type="InterPro" id="IPR013189">
    <property type="entry name" value="Glyco_hydro_32_C"/>
</dbReference>
<dbReference type="Proteomes" id="UP000504607">
    <property type="component" value="Chromosome 2"/>
</dbReference>
<dbReference type="SUPFAM" id="SSF75005">
    <property type="entry name" value="Arabinanase/levansucrase/invertase"/>
    <property type="match status" value="1"/>
</dbReference>
<dbReference type="FunCoup" id="A0A6J0PFN1">
    <property type="interactions" value="18"/>
</dbReference>
<evidence type="ECO:0000313" key="10">
    <source>
        <dbReference type="RefSeq" id="XP_019704321.1"/>
    </source>
</evidence>
<dbReference type="FunFam" id="2.115.10.20:FF:000001">
    <property type="entry name" value="Beta-fructofuranosidase, insoluble isoenzyme CWINV1"/>
    <property type="match status" value="1"/>
</dbReference>
<evidence type="ECO:0000256" key="4">
    <source>
        <dbReference type="ARBA" id="ARBA00023295"/>
    </source>
</evidence>
<dbReference type="SUPFAM" id="SSF49899">
    <property type="entry name" value="Concanavalin A-like lectins/glucanases"/>
    <property type="match status" value="1"/>
</dbReference>
<evidence type="ECO:0000256" key="2">
    <source>
        <dbReference type="ARBA" id="ARBA00022801"/>
    </source>
</evidence>
<keyword evidence="2 5" id="KW-0378">Hydrolase</keyword>
<keyword evidence="4 5" id="KW-0326">Glycosidase</keyword>
<feature type="domain" description="Glycosyl hydrolase family 32 N-terminal" evidence="7">
    <location>
        <begin position="50"/>
        <end position="367"/>
    </location>
</feature>
<organism evidence="9 10">
    <name type="scientific">Elaeis guineensis var. tenera</name>
    <name type="common">Oil palm</name>
    <dbReference type="NCBI Taxonomy" id="51953"/>
    <lineage>
        <taxon>Eukaryota</taxon>
        <taxon>Viridiplantae</taxon>
        <taxon>Streptophyta</taxon>
        <taxon>Embryophyta</taxon>
        <taxon>Tracheophyta</taxon>
        <taxon>Spermatophyta</taxon>
        <taxon>Magnoliopsida</taxon>
        <taxon>Liliopsida</taxon>
        <taxon>Arecaceae</taxon>
        <taxon>Arecoideae</taxon>
        <taxon>Cocoseae</taxon>
        <taxon>Elaeidinae</taxon>
        <taxon>Elaeis</taxon>
    </lineage>
</organism>
<evidence type="ECO:0000259" key="7">
    <source>
        <dbReference type="Pfam" id="PF00251"/>
    </source>
</evidence>
<evidence type="ECO:0000256" key="3">
    <source>
        <dbReference type="ARBA" id="ARBA00023180"/>
    </source>
</evidence>
<feature type="domain" description="Glycosyl hydrolase family 32 C-terminal" evidence="8">
    <location>
        <begin position="370"/>
        <end position="565"/>
    </location>
</feature>
<dbReference type="AlphaFoldDB" id="A0A6J0PFN1"/>
<sequence>MASLHSILCFFCYSFVLASNGAAASRKVFTFQESQENSSIASNQYRTAYHFQPPKNWMNDPNGPMYYNGIYHLFYQYNPFSAVWGNITWGHSTSTDLINWTPQDPAIKPSKPFDINGCWTGSATILPGNKPVILYTGSDTQNRQVQNVAFPKNLSDPFLREWMKPDYNPLMEPVDGINASQFRDPMTAWHGSDGHWRVAVGAEIKGNGTAILYKSGDFVHWMRAASPLHTSRGSGMWECPDFYPVLSKGRQGLDTSENSKDVKHVLKMSLGETHSDHYMLGRYDLEKDIFVPDKMVDDYRAWLRYDYGNFYASKTFFDVKKKRRILWAWLNESDTKADGLLKGWQGIQAVPRTIWLDSNGRQLVQWPVKELESLRRNGAHLHNTEIKTGGLFEIKGVKASQADIEVDFELPNLEIAKPFDPSWLIDPPKLCRDEDASVQGGLGPFGLLILASHNLEEHTAVFFRVYKAHNRHMVLLCSDQRRSSLRPEVDKPAYGSFVDIDIKKEGKISLRTLIDHSVVESFAGGGRTCITARVYPEVLVTGDIHLYAFNNGTETVKVSKLQAWDMAKPWINVEGE</sequence>
<evidence type="ECO:0000313" key="9">
    <source>
        <dbReference type="Proteomes" id="UP000504607"/>
    </source>
</evidence>
<keyword evidence="9" id="KW-1185">Reference proteome</keyword>